<keyword evidence="4" id="KW-1185">Reference proteome</keyword>
<dbReference type="AlphaFoldDB" id="A0A291QUA2"/>
<proteinExistence type="inferred from homology"/>
<reference evidence="3 4" key="1">
    <citation type="submission" date="2017-10" db="EMBL/GenBank/DDBJ databases">
        <title>Paenichitinophaga pekingensis gen. nov., sp. nov., isolated from activated sludge.</title>
        <authorList>
            <person name="Jin D."/>
            <person name="Kong X."/>
            <person name="Deng Y."/>
            <person name="Bai Z."/>
        </authorList>
    </citation>
    <scope>NUCLEOTIDE SEQUENCE [LARGE SCALE GENOMIC DNA]</scope>
    <source>
        <strain evidence="3 4">13</strain>
    </source>
</reference>
<dbReference type="Proteomes" id="UP000220133">
    <property type="component" value="Chromosome"/>
</dbReference>
<dbReference type="GO" id="GO:0015562">
    <property type="term" value="F:efflux transmembrane transporter activity"/>
    <property type="evidence" value="ECO:0007669"/>
    <property type="project" value="InterPro"/>
</dbReference>
<dbReference type="EMBL" id="CP023777">
    <property type="protein sequence ID" value="ATL47507.1"/>
    <property type="molecule type" value="Genomic_DNA"/>
</dbReference>
<dbReference type="Gene3D" id="1.20.1600.10">
    <property type="entry name" value="Outer membrane efflux proteins (OEP)"/>
    <property type="match status" value="1"/>
</dbReference>
<evidence type="ECO:0000313" key="4">
    <source>
        <dbReference type="Proteomes" id="UP000220133"/>
    </source>
</evidence>
<dbReference type="KEGG" id="cbae:COR50_10190"/>
<evidence type="ECO:0000313" key="3">
    <source>
        <dbReference type="EMBL" id="ATL47507.1"/>
    </source>
</evidence>
<dbReference type="InterPro" id="IPR010131">
    <property type="entry name" value="MdtP/NodT-like"/>
</dbReference>
<organism evidence="3 4">
    <name type="scientific">Chitinophaga caeni</name>
    <dbReference type="NCBI Taxonomy" id="2029983"/>
    <lineage>
        <taxon>Bacteria</taxon>
        <taxon>Pseudomonadati</taxon>
        <taxon>Bacteroidota</taxon>
        <taxon>Chitinophagia</taxon>
        <taxon>Chitinophagales</taxon>
        <taxon>Chitinophagaceae</taxon>
        <taxon>Chitinophaga</taxon>
    </lineage>
</organism>
<comment type="similarity">
    <text evidence="1">Belongs to the outer membrane factor (OMF) (TC 1.B.17) family.</text>
</comment>
<protein>
    <submittedName>
        <fullName evidence="3">Cation transporter</fullName>
    </submittedName>
</protein>
<gene>
    <name evidence="3" type="ORF">COR50_10190</name>
</gene>
<dbReference type="PANTHER" id="PTHR30203">
    <property type="entry name" value="OUTER MEMBRANE CATION EFFLUX PROTEIN"/>
    <property type="match status" value="1"/>
</dbReference>
<dbReference type="InterPro" id="IPR003423">
    <property type="entry name" value="OMP_efflux"/>
</dbReference>
<dbReference type="Pfam" id="PF02321">
    <property type="entry name" value="OEP"/>
    <property type="match status" value="1"/>
</dbReference>
<name>A0A291QUA2_9BACT</name>
<dbReference type="OrthoDB" id="9791261at2"/>
<dbReference type="PANTHER" id="PTHR30203:SF23">
    <property type="entry name" value="OUTER MEMBRANE EFFLUX PROTEIN"/>
    <property type="match status" value="1"/>
</dbReference>
<keyword evidence="2" id="KW-0175">Coiled coil</keyword>
<dbReference type="RefSeq" id="WP_098193884.1">
    <property type="nucleotide sequence ID" value="NZ_CP023777.1"/>
</dbReference>
<feature type="coiled-coil region" evidence="2">
    <location>
        <begin position="247"/>
        <end position="274"/>
    </location>
</feature>
<accession>A0A291QUA2</accession>
<evidence type="ECO:0000256" key="1">
    <source>
        <dbReference type="ARBA" id="ARBA00007613"/>
    </source>
</evidence>
<evidence type="ECO:0000256" key="2">
    <source>
        <dbReference type="SAM" id="Coils"/>
    </source>
</evidence>
<dbReference type="SUPFAM" id="SSF56954">
    <property type="entry name" value="Outer membrane efflux proteins (OEP)"/>
    <property type="match status" value="1"/>
</dbReference>
<sequence length="423" mass="48879">MYKLLTIAIISACIPRISSAQNHDLRLELHGAEQRMLEKNIPLLLQKYQVDAAKAEVITAKLYDNPTISYENVIYNSTNHRWFDLSYGGQNALEIQQVINLAGQRNKAIQLAKQGVKLDEYQFYDLLRSLKYELQDDFYNIYYLQQSLQLFQEQVNSLQTFLQALQKEQKNGNVSAKEVMRMQALYYDLLSERNDIQQELQVQRGNVNLLLRIPADSDFIAEAPRKNIMNIQPSGYSYIQLLDTANNNRADLNLAKANEKYQELNVRLQQSLAVPQLTVGFSYDKQGNFMRNYTGLSLGMPIPIFNRNQGNIKLAKTALKSSELATQSVTDQLQQDVMNSYRQAIRAKQLLDEVDVHFPDQFNQLVRNVQEQFRLRNISILEFVDMYDAYRSSILKLHQLQYQFAQSLAKINYTTGTDIISLD</sequence>